<feature type="coiled-coil region" evidence="1">
    <location>
        <begin position="10"/>
        <end position="37"/>
    </location>
</feature>
<proteinExistence type="predicted"/>
<organism evidence="2 3">
    <name type="scientific">Arcicella lustrica</name>
    <dbReference type="NCBI Taxonomy" id="2984196"/>
    <lineage>
        <taxon>Bacteria</taxon>
        <taxon>Pseudomonadati</taxon>
        <taxon>Bacteroidota</taxon>
        <taxon>Cytophagia</taxon>
        <taxon>Cytophagales</taxon>
        <taxon>Flectobacillaceae</taxon>
        <taxon>Arcicella</taxon>
    </lineage>
</organism>
<comment type="caution">
    <text evidence="2">The sequence shown here is derived from an EMBL/GenBank/DDBJ whole genome shotgun (WGS) entry which is preliminary data.</text>
</comment>
<name>A0ABU5SIR0_9BACT</name>
<reference evidence="2 3" key="1">
    <citation type="submission" date="2023-12" db="EMBL/GenBank/DDBJ databases">
        <title>Novel species of the genus Arcicella isolated from rivers.</title>
        <authorList>
            <person name="Lu H."/>
        </authorList>
    </citation>
    <scope>NUCLEOTIDE SEQUENCE [LARGE SCALE GENOMIC DNA]</scope>
    <source>
        <strain evidence="2 3">DC25W</strain>
    </source>
</reference>
<keyword evidence="3" id="KW-1185">Reference proteome</keyword>
<dbReference type="RefSeq" id="WP_323258546.1">
    <property type="nucleotide sequence ID" value="NZ_JAYGIM010000008.1"/>
</dbReference>
<evidence type="ECO:0000313" key="2">
    <source>
        <dbReference type="EMBL" id="MEA5427124.1"/>
    </source>
</evidence>
<evidence type="ECO:0008006" key="4">
    <source>
        <dbReference type="Google" id="ProtNLM"/>
    </source>
</evidence>
<dbReference type="EMBL" id="JAYGIM010000008">
    <property type="protein sequence ID" value="MEA5427124.1"/>
    <property type="molecule type" value="Genomic_DNA"/>
</dbReference>
<keyword evidence="1" id="KW-0175">Coiled coil</keyword>
<gene>
    <name evidence="2" type="ORF">VB798_11095</name>
</gene>
<protein>
    <recommendedName>
        <fullName evidence="4">J domain-containing protein</fullName>
    </recommendedName>
</protein>
<accession>A0ABU5SIR0</accession>
<evidence type="ECO:0000256" key="1">
    <source>
        <dbReference type="SAM" id="Coils"/>
    </source>
</evidence>
<sequence length="367" mass="43573">MSNLNSLILTKKAEKNLSKLQKQFNTYIQKIDELKVRLANDKVQIQQIEHFFQTEIVPLERKHTNKIVDLVYVFDKHYEDPFFKFHEKDKIAHFILEKSVELIEKAGKEELIPIFNKYNDTGTYEEISEEYEKDSAETMKKMMQSFYGLELDKEELNINNPKELQDLFQQKLAEKQANDETQKTINTKTEKQLAKEQKLKEEAKNISKTARSIYTDLVKSFHPDREKDEAERIRKTEIMKQVTAAYEKDDLFELLRLKVSLMNTDVASLTMADEQLKYFNKLLKEQINELEANLWELYNQNPITNNGSNLLKRYGGDAKTMKMKFNKEVNQLKKSIKAIDESLSELRFKENMRHFLKVYQIEEDDFY</sequence>
<evidence type="ECO:0000313" key="3">
    <source>
        <dbReference type="Proteomes" id="UP001302222"/>
    </source>
</evidence>
<dbReference type="Proteomes" id="UP001302222">
    <property type="component" value="Unassembled WGS sequence"/>
</dbReference>